<dbReference type="EMBL" id="JAATEO010000033">
    <property type="protein sequence ID" value="NJP35048.1"/>
    <property type="molecule type" value="Genomic_DNA"/>
</dbReference>
<keyword evidence="1" id="KW-1133">Transmembrane helix</keyword>
<sequence>MTGPARAGRPGTTAARWRTGPRLRRFLLLLHIASAGAWLGIDIVLGLLVLAAFGSGDDLGAAAALTGIGHFATWPLAATGLVCLATGVLLGLGTKYGLVRYWWVAVKLVLNVVLVTLVVALLSPGVRELTEGTRASLTDGRPLPEFTDMAFPPIVSTTAVLVAMTLSVFKPWGRVRRAAR</sequence>
<feature type="transmembrane region" description="Helical" evidence="1">
    <location>
        <begin position="26"/>
        <end position="53"/>
    </location>
</feature>
<comment type="caution">
    <text evidence="2">The sequence shown here is derived from an EMBL/GenBank/DDBJ whole genome shotgun (WGS) entry which is preliminary data.</text>
</comment>
<evidence type="ECO:0008006" key="4">
    <source>
        <dbReference type="Google" id="ProtNLM"/>
    </source>
</evidence>
<evidence type="ECO:0000256" key="1">
    <source>
        <dbReference type="SAM" id="Phobius"/>
    </source>
</evidence>
<feature type="transmembrane region" description="Helical" evidence="1">
    <location>
        <begin position="101"/>
        <end position="122"/>
    </location>
</feature>
<name>A0ABX0ZGF7_9ACTN</name>
<protein>
    <recommendedName>
        <fullName evidence="4">DUF2269 domain-containing protein</fullName>
    </recommendedName>
</protein>
<organism evidence="2 3">
    <name type="scientific">Micromonospora thermarum</name>
    <dbReference type="NCBI Taxonomy" id="2720024"/>
    <lineage>
        <taxon>Bacteria</taxon>
        <taxon>Bacillati</taxon>
        <taxon>Actinomycetota</taxon>
        <taxon>Actinomycetes</taxon>
        <taxon>Micromonosporales</taxon>
        <taxon>Micromonosporaceae</taxon>
        <taxon>Micromonospora</taxon>
    </lineage>
</organism>
<feature type="transmembrane region" description="Helical" evidence="1">
    <location>
        <begin position="150"/>
        <end position="169"/>
    </location>
</feature>
<accession>A0ABX0ZGF7</accession>
<evidence type="ECO:0000313" key="2">
    <source>
        <dbReference type="EMBL" id="NJP35048.1"/>
    </source>
</evidence>
<proteinExistence type="predicted"/>
<keyword evidence="3" id="KW-1185">Reference proteome</keyword>
<keyword evidence="1" id="KW-0812">Transmembrane</keyword>
<feature type="transmembrane region" description="Helical" evidence="1">
    <location>
        <begin position="73"/>
        <end position="94"/>
    </location>
</feature>
<keyword evidence="1" id="KW-0472">Membrane</keyword>
<reference evidence="2 3" key="1">
    <citation type="submission" date="2020-03" db="EMBL/GenBank/DDBJ databases">
        <title>WGS of actinomycetes isolated from Thailand.</title>
        <authorList>
            <person name="Thawai C."/>
        </authorList>
    </citation>
    <scope>NUCLEOTIDE SEQUENCE [LARGE SCALE GENOMIC DNA]</scope>
    <source>
        <strain evidence="2 3">HSS6-12</strain>
    </source>
</reference>
<dbReference type="Proteomes" id="UP000783871">
    <property type="component" value="Unassembled WGS sequence"/>
</dbReference>
<gene>
    <name evidence="2" type="ORF">HCJ94_24465</name>
</gene>
<evidence type="ECO:0000313" key="3">
    <source>
        <dbReference type="Proteomes" id="UP000783871"/>
    </source>
</evidence>